<protein>
    <submittedName>
        <fullName evidence="4">Retrovirus-related Pol polyprotein from transposon RE1</fullName>
    </submittedName>
</protein>
<dbReference type="InterPro" id="IPR046796">
    <property type="entry name" value="Transposase_32_dom"/>
</dbReference>
<name>A0A438FWG9_VITVI</name>
<dbReference type="PANTHER" id="PTHR11439:SF442">
    <property type="entry name" value="CYSTEINE-RICH RLK (RECEPTOR-LIKE PROTEIN KINASE) 8"/>
    <property type="match status" value="1"/>
</dbReference>
<feature type="domain" description="CCHC-type" evidence="3">
    <location>
        <begin position="137"/>
        <end position="151"/>
    </location>
</feature>
<evidence type="ECO:0000259" key="3">
    <source>
        <dbReference type="PROSITE" id="PS50158"/>
    </source>
</evidence>
<dbReference type="Gene3D" id="4.10.60.10">
    <property type="entry name" value="Zinc finger, CCHC-type"/>
    <property type="match status" value="1"/>
</dbReference>
<dbReference type="InterPro" id="IPR001878">
    <property type="entry name" value="Znf_CCHC"/>
</dbReference>
<organism evidence="4 5">
    <name type="scientific">Vitis vinifera</name>
    <name type="common">Grape</name>
    <dbReference type="NCBI Taxonomy" id="29760"/>
    <lineage>
        <taxon>Eukaryota</taxon>
        <taxon>Viridiplantae</taxon>
        <taxon>Streptophyta</taxon>
        <taxon>Embryophyta</taxon>
        <taxon>Tracheophyta</taxon>
        <taxon>Spermatophyta</taxon>
        <taxon>Magnoliopsida</taxon>
        <taxon>eudicotyledons</taxon>
        <taxon>Gunneridae</taxon>
        <taxon>Pentapetalae</taxon>
        <taxon>rosids</taxon>
        <taxon>Vitales</taxon>
        <taxon>Vitaceae</taxon>
        <taxon>Viteae</taxon>
        <taxon>Vitis</taxon>
    </lineage>
</organism>
<keyword evidence="1" id="KW-0863">Zinc-finger</keyword>
<accession>A0A438FWG9</accession>
<dbReference type="InterPro" id="IPR054722">
    <property type="entry name" value="PolX-like_BBD"/>
</dbReference>
<dbReference type="Pfam" id="PF22936">
    <property type="entry name" value="Pol_BBD"/>
    <property type="match status" value="1"/>
</dbReference>
<dbReference type="PROSITE" id="PS50158">
    <property type="entry name" value="ZF_CCHC"/>
    <property type="match status" value="1"/>
</dbReference>
<dbReference type="EMBL" id="QGNW01000723">
    <property type="protein sequence ID" value="RVW64306.1"/>
    <property type="molecule type" value="Genomic_DNA"/>
</dbReference>
<dbReference type="SUPFAM" id="SSF57756">
    <property type="entry name" value="Retrovirus zinc finger-like domains"/>
    <property type="match status" value="1"/>
</dbReference>
<dbReference type="Pfam" id="PF00098">
    <property type="entry name" value="zf-CCHC"/>
    <property type="match status" value="1"/>
</dbReference>
<dbReference type="AlphaFoldDB" id="A0A438FWG9"/>
<dbReference type="GO" id="GO:0003676">
    <property type="term" value="F:nucleic acid binding"/>
    <property type="evidence" value="ECO:0007669"/>
    <property type="project" value="InterPro"/>
</dbReference>
<dbReference type="PANTHER" id="PTHR11439">
    <property type="entry name" value="GAG-POL-RELATED RETROTRANSPOSON"/>
    <property type="match status" value="1"/>
</dbReference>
<feature type="compositionally biased region" description="Basic residues" evidence="2">
    <location>
        <begin position="106"/>
        <end position="115"/>
    </location>
</feature>
<dbReference type="SMART" id="SM00343">
    <property type="entry name" value="ZnF_C2HC"/>
    <property type="match status" value="1"/>
</dbReference>
<feature type="compositionally biased region" description="Acidic residues" evidence="2">
    <location>
        <begin position="72"/>
        <end position="87"/>
    </location>
</feature>
<dbReference type="Proteomes" id="UP000288805">
    <property type="component" value="Unassembled WGS sequence"/>
</dbReference>
<evidence type="ECO:0000256" key="2">
    <source>
        <dbReference type="SAM" id="MobiDB-lite"/>
    </source>
</evidence>
<dbReference type="Pfam" id="PF20167">
    <property type="entry name" value="Transposase_32"/>
    <property type="match status" value="1"/>
</dbReference>
<dbReference type="GO" id="GO:0008270">
    <property type="term" value="F:zinc ion binding"/>
    <property type="evidence" value="ECO:0007669"/>
    <property type="project" value="UniProtKB-KW"/>
</dbReference>
<feature type="region of interest" description="Disordered" evidence="2">
    <location>
        <begin position="106"/>
        <end position="126"/>
    </location>
</feature>
<dbReference type="CDD" id="cd09272">
    <property type="entry name" value="RNase_HI_RT_Ty1"/>
    <property type="match status" value="1"/>
</dbReference>
<feature type="compositionally biased region" description="Basic and acidic residues" evidence="2">
    <location>
        <begin position="116"/>
        <end position="126"/>
    </location>
</feature>
<feature type="region of interest" description="Disordered" evidence="2">
    <location>
        <begin position="252"/>
        <end position="291"/>
    </location>
</feature>
<sequence length="969" mass="108913">MKETESIVEMIIRFTEIVNGLEALGRVINESEKVMKILRSLPQSGIQSLTKQLQESEDKKKKSIALKATTKEEEDVEEEKPSEEDDDLALITRKLNKYMRGERFRGKKFTSRRNPSRRESSSHGDKEKWEEKGDLICFKCKKPGHIKYDCPLYKIEAKRRMKKAMMATWSESEESSEEEKEKEMANMCFMEIDDLDEGSKEDKWFLDSGCSRHMTGDESKFAFLTKRKGGYVTFGDNAKGRIIGQGLETSMGKLQIEDKRQQEESGEDPKKEESPLALPPPQQVQGESSQDLPKDWKFIINHPQDQIIGNPSSGIGGLAASINSPCVRRGRLGECTIRPGAEVMGSNPRGVAGGRLLVDRRVGRIHQLPLCSSWALGAEVTGSNPRGVAGGGDYWQIGGLAASINSPCVRRGSLGECTISEFEMSMMGKLNFFLGLQIKQLKEGTFINQAKYIKDLLKRFNMEEAKVMKTPMSSSIKLDMDEKGKSIDSTMYRGMIGSLLYLTVSRPDIMYSVCLCARFQSCPKVSHLSSVKRILRYLKGTMNIGLWYPKGDNFELIGFSDAHFAGCRVERKSTSGTCHFLGHSLVTWHSKKQNSVALSMAEAEYIAADLCCAQILWMKQTLSDFNLSFEHVPIKCDNTSAINISKNLVQHSRTKHIEIRHHFLRDHAQNGDITLEFAVNRFVGAENLKHPSRASFLPFSPPELAAPSHPCFPKRRLLSAPCISGLFNSISRHLGFQGKRPVEPSQLEQTEACRKARFDTTLFSSNEDYQRYKQKFAQRKVVPRRSVNFSQLQHFGFEGMLGGPVLSTVRGVEIRMSPESICRILDIPSVGLRVYKAKAWPTVPGFEPREVVQRLCGLANPQGMGEPSAHSLTVTSRVLHHMICSILLPCGGHRDEVSYLEAFIVDSILTGRRIHVGYLMMMHMISCVESSTCVLPYGRFLTRAFKDAGVDLSRETDFEAPTTYDTYDE</sequence>
<keyword evidence="1" id="KW-0862">Zinc</keyword>
<evidence type="ECO:0000313" key="5">
    <source>
        <dbReference type="Proteomes" id="UP000288805"/>
    </source>
</evidence>
<reference evidence="4 5" key="1">
    <citation type="journal article" date="2018" name="PLoS Genet.">
        <title>Population sequencing reveals clonal diversity and ancestral inbreeding in the grapevine cultivar Chardonnay.</title>
        <authorList>
            <person name="Roach M.J."/>
            <person name="Johnson D.L."/>
            <person name="Bohlmann J."/>
            <person name="van Vuuren H.J."/>
            <person name="Jones S.J."/>
            <person name="Pretorius I.S."/>
            <person name="Schmidt S.A."/>
            <person name="Borneman A.R."/>
        </authorList>
    </citation>
    <scope>NUCLEOTIDE SEQUENCE [LARGE SCALE GENOMIC DNA]</scope>
    <source>
        <strain evidence="5">cv. Chardonnay</strain>
        <tissue evidence="4">Leaf</tissue>
    </source>
</reference>
<keyword evidence="1" id="KW-0479">Metal-binding</keyword>
<gene>
    <name evidence="4" type="primary">RE1_1211</name>
    <name evidence="4" type="ORF">CK203_052290</name>
</gene>
<proteinExistence type="predicted"/>
<feature type="compositionally biased region" description="Basic and acidic residues" evidence="2">
    <location>
        <begin position="255"/>
        <end position="274"/>
    </location>
</feature>
<evidence type="ECO:0000256" key="1">
    <source>
        <dbReference type="PROSITE-ProRule" id="PRU00047"/>
    </source>
</evidence>
<dbReference type="Pfam" id="PF14223">
    <property type="entry name" value="Retrotran_gag_2"/>
    <property type="match status" value="1"/>
</dbReference>
<feature type="region of interest" description="Disordered" evidence="2">
    <location>
        <begin position="52"/>
        <end position="87"/>
    </location>
</feature>
<comment type="caution">
    <text evidence="4">The sequence shown here is derived from an EMBL/GenBank/DDBJ whole genome shotgun (WGS) entry which is preliminary data.</text>
</comment>
<evidence type="ECO:0000313" key="4">
    <source>
        <dbReference type="EMBL" id="RVW64306.1"/>
    </source>
</evidence>
<dbReference type="InterPro" id="IPR036875">
    <property type="entry name" value="Znf_CCHC_sf"/>
</dbReference>